<gene>
    <name evidence="10" type="primary">umuD</name>
    <name evidence="10" type="ORF">IAC08_02040</name>
</gene>
<keyword evidence="2" id="KW-0227">DNA damage</keyword>
<keyword evidence="6" id="KW-0742">SOS response</keyword>
<dbReference type="GO" id="GO:0009432">
    <property type="term" value="P:SOS response"/>
    <property type="evidence" value="ECO:0007669"/>
    <property type="project" value="UniProtKB-KW"/>
</dbReference>
<keyword evidence="10" id="KW-0548">Nucleotidyltransferase</keyword>
<dbReference type="Proteomes" id="UP000823617">
    <property type="component" value="Unassembled WGS sequence"/>
</dbReference>
<dbReference type="GO" id="GO:0003887">
    <property type="term" value="F:DNA-directed DNA polymerase activity"/>
    <property type="evidence" value="ECO:0007669"/>
    <property type="project" value="UniProtKB-EC"/>
</dbReference>
<dbReference type="AlphaFoldDB" id="A0A9D9HJU4"/>
<dbReference type="SUPFAM" id="SSF51306">
    <property type="entry name" value="LexA/Signal peptidase"/>
    <property type="match status" value="1"/>
</dbReference>
<dbReference type="PANTHER" id="PTHR33516:SF2">
    <property type="entry name" value="LEXA REPRESSOR-RELATED"/>
    <property type="match status" value="1"/>
</dbReference>
<evidence type="ECO:0000313" key="11">
    <source>
        <dbReference type="Proteomes" id="UP000823617"/>
    </source>
</evidence>
<dbReference type="InterPro" id="IPR039418">
    <property type="entry name" value="LexA-like"/>
</dbReference>
<feature type="compositionally biased region" description="Polar residues" evidence="8">
    <location>
        <begin position="1"/>
        <end position="12"/>
    </location>
</feature>
<keyword evidence="4 7" id="KW-0068">Autocatalytic cleavage</keyword>
<dbReference type="CDD" id="cd06529">
    <property type="entry name" value="S24_LexA-like"/>
    <property type="match status" value="1"/>
</dbReference>
<reference evidence="10" key="1">
    <citation type="submission" date="2020-10" db="EMBL/GenBank/DDBJ databases">
        <authorList>
            <person name="Gilroy R."/>
        </authorList>
    </citation>
    <scope>NUCLEOTIDE SEQUENCE</scope>
    <source>
        <strain evidence="10">B1-3475</strain>
    </source>
</reference>
<dbReference type="InterPro" id="IPR036286">
    <property type="entry name" value="LexA/Signal_pep-like_sf"/>
</dbReference>
<evidence type="ECO:0000256" key="6">
    <source>
        <dbReference type="ARBA" id="ARBA00023236"/>
    </source>
</evidence>
<accession>A0A9D9HJU4</accession>
<keyword evidence="5" id="KW-0234">DNA repair</keyword>
<dbReference type="GO" id="GO:0003677">
    <property type="term" value="F:DNA binding"/>
    <property type="evidence" value="ECO:0007669"/>
    <property type="project" value="InterPro"/>
</dbReference>
<evidence type="ECO:0000256" key="4">
    <source>
        <dbReference type="ARBA" id="ARBA00022813"/>
    </source>
</evidence>
<dbReference type="PRINTS" id="PR00726">
    <property type="entry name" value="LEXASERPTASE"/>
</dbReference>
<sequence>MAKDNSGSSNEGNMLPPMAGEGIHAGFPSPAQDYMNPCIDLNRELVRHPAATFYGRVVGDSMKDAGVDEGDILVIDKSIEAVEGDMCVCFVDGEFTLKRLSFKSPDGKPGSIWLIPANDAYPPIEVTQGMSFSVWGVVTYVIKKTYRRF</sequence>
<comment type="caution">
    <text evidence="10">The sequence shown here is derived from an EMBL/GenBank/DDBJ whole genome shotgun (WGS) entry which is preliminary data.</text>
</comment>
<dbReference type="Pfam" id="PF00717">
    <property type="entry name" value="Peptidase_S24"/>
    <property type="match status" value="1"/>
</dbReference>
<name>A0A9D9HJU4_9BACT</name>
<dbReference type="EC" id="2.7.7.7" evidence="10"/>
<evidence type="ECO:0000256" key="8">
    <source>
        <dbReference type="SAM" id="MobiDB-lite"/>
    </source>
</evidence>
<evidence type="ECO:0000259" key="9">
    <source>
        <dbReference type="Pfam" id="PF00717"/>
    </source>
</evidence>
<feature type="domain" description="Peptidase S24/S26A/S26B/S26C" evidence="9">
    <location>
        <begin position="22"/>
        <end position="138"/>
    </location>
</feature>
<dbReference type="InterPro" id="IPR006197">
    <property type="entry name" value="Peptidase_S24_LexA"/>
</dbReference>
<dbReference type="InterPro" id="IPR015927">
    <property type="entry name" value="Peptidase_S24_S26A/B/C"/>
</dbReference>
<dbReference type="PANTHER" id="PTHR33516">
    <property type="entry name" value="LEXA REPRESSOR"/>
    <property type="match status" value="1"/>
</dbReference>
<comment type="similarity">
    <text evidence="1 7">Belongs to the peptidase S24 family.</text>
</comment>
<dbReference type="NCBIfam" id="NF007621">
    <property type="entry name" value="PRK10276.1"/>
    <property type="match status" value="1"/>
</dbReference>
<protein>
    <submittedName>
        <fullName evidence="10">Translesion error-prone DNA polymerase V autoproteolytic subunit</fullName>
        <ecNumber evidence="10">2.7.7.7</ecNumber>
    </submittedName>
</protein>
<proteinExistence type="inferred from homology"/>
<evidence type="ECO:0000256" key="1">
    <source>
        <dbReference type="ARBA" id="ARBA00007484"/>
    </source>
</evidence>
<dbReference type="Gene3D" id="2.10.109.10">
    <property type="entry name" value="Umud Fragment, subunit A"/>
    <property type="match status" value="1"/>
</dbReference>
<keyword evidence="10" id="KW-0808">Transferase</keyword>
<evidence type="ECO:0000313" key="10">
    <source>
        <dbReference type="EMBL" id="MBO8455170.1"/>
    </source>
</evidence>
<organism evidence="10 11">
    <name type="scientific">Candidatus Cryptobacteroides intestinigallinarum</name>
    <dbReference type="NCBI Taxonomy" id="2840767"/>
    <lineage>
        <taxon>Bacteria</taxon>
        <taxon>Pseudomonadati</taxon>
        <taxon>Bacteroidota</taxon>
        <taxon>Bacteroidia</taxon>
        <taxon>Bacteroidales</taxon>
        <taxon>Candidatus Cryptobacteroides</taxon>
    </lineage>
</organism>
<feature type="region of interest" description="Disordered" evidence="8">
    <location>
        <begin position="1"/>
        <end position="22"/>
    </location>
</feature>
<dbReference type="GO" id="GO:0016787">
    <property type="term" value="F:hydrolase activity"/>
    <property type="evidence" value="ECO:0007669"/>
    <property type="project" value="UniProtKB-KW"/>
</dbReference>
<evidence type="ECO:0000256" key="2">
    <source>
        <dbReference type="ARBA" id="ARBA00022763"/>
    </source>
</evidence>
<evidence type="ECO:0000256" key="5">
    <source>
        <dbReference type="ARBA" id="ARBA00023204"/>
    </source>
</evidence>
<dbReference type="EMBL" id="JADIMK010000015">
    <property type="protein sequence ID" value="MBO8455170.1"/>
    <property type="molecule type" value="Genomic_DNA"/>
</dbReference>
<evidence type="ECO:0000256" key="7">
    <source>
        <dbReference type="RuleBase" id="RU003991"/>
    </source>
</evidence>
<dbReference type="GO" id="GO:0006355">
    <property type="term" value="P:regulation of DNA-templated transcription"/>
    <property type="evidence" value="ECO:0007669"/>
    <property type="project" value="InterPro"/>
</dbReference>
<evidence type="ECO:0000256" key="3">
    <source>
        <dbReference type="ARBA" id="ARBA00022801"/>
    </source>
</evidence>
<dbReference type="GO" id="GO:0006281">
    <property type="term" value="P:DNA repair"/>
    <property type="evidence" value="ECO:0007669"/>
    <property type="project" value="UniProtKB-KW"/>
</dbReference>
<dbReference type="InterPro" id="IPR050077">
    <property type="entry name" value="LexA_repressor"/>
</dbReference>
<reference evidence="10" key="2">
    <citation type="journal article" date="2021" name="PeerJ">
        <title>Extensive microbial diversity within the chicken gut microbiome revealed by metagenomics and culture.</title>
        <authorList>
            <person name="Gilroy R."/>
            <person name="Ravi A."/>
            <person name="Getino M."/>
            <person name="Pursley I."/>
            <person name="Horton D.L."/>
            <person name="Alikhan N.F."/>
            <person name="Baker D."/>
            <person name="Gharbi K."/>
            <person name="Hall N."/>
            <person name="Watson M."/>
            <person name="Adriaenssens E.M."/>
            <person name="Foster-Nyarko E."/>
            <person name="Jarju S."/>
            <person name="Secka A."/>
            <person name="Antonio M."/>
            <person name="Oren A."/>
            <person name="Chaudhuri R.R."/>
            <person name="La Ragione R."/>
            <person name="Hildebrand F."/>
            <person name="Pallen M.J."/>
        </authorList>
    </citation>
    <scope>NUCLEOTIDE SEQUENCE</scope>
    <source>
        <strain evidence="10">B1-3475</strain>
    </source>
</reference>
<keyword evidence="3 7" id="KW-0378">Hydrolase</keyword>